<evidence type="ECO:0000256" key="3">
    <source>
        <dbReference type="ARBA" id="ARBA00022755"/>
    </source>
</evidence>
<evidence type="ECO:0000313" key="6">
    <source>
        <dbReference type="EMBL" id="GIU49791.1"/>
    </source>
</evidence>
<comment type="function">
    <text evidence="4">Catalyzes the transfer of a formyl group from 10-formyltetrahydrofolate to 5-phospho-ribosyl-glycinamide (GAR), producing 5-phospho-ribosyl-N-formylglycinamide (FGAR) and tetrahydrofolate.</text>
</comment>
<keyword evidence="2 4" id="KW-0808">Transferase</keyword>
<dbReference type="SUPFAM" id="SSF53328">
    <property type="entry name" value="Formyltransferase"/>
    <property type="match status" value="1"/>
</dbReference>
<dbReference type="EC" id="2.1.2.2" evidence="4"/>
<proteinExistence type="inferred from homology"/>
<dbReference type="CDD" id="cd08645">
    <property type="entry name" value="FMT_core_GART"/>
    <property type="match status" value="1"/>
</dbReference>
<dbReference type="RefSeq" id="WP_220782376.1">
    <property type="nucleotide sequence ID" value="NZ_BPEY01000074.1"/>
</dbReference>
<feature type="binding site" evidence="4">
    <location>
        <position position="67"/>
    </location>
    <ligand>
        <name>(6R)-10-formyltetrahydrofolate</name>
        <dbReference type="ChEBI" id="CHEBI:195366"/>
    </ligand>
</feature>
<dbReference type="PANTHER" id="PTHR43369:SF2">
    <property type="entry name" value="PHOSPHORIBOSYLGLYCINAMIDE FORMYLTRANSFERASE"/>
    <property type="match status" value="1"/>
</dbReference>
<reference evidence="6" key="1">
    <citation type="submission" date="2021-05" db="EMBL/GenBank/DDBJ databases">
        <title>Molecular characterization for Shewanella algae harboring chromosomal blaOXA-55-like strains isolated from clinical and environment sample.</title>
        <authorList>
            <person name="Ohama Y."/>
            <person name="Aoki K."/>
            <person name="Harada S."/>
            <person name="Moriya K."/>
            <person name="Ishii Y."/>
            <person name="Tateda K."/>
        </authorList>
    </citation>
    <scope>NUCLEOTIDE SEQUENCE</scope>
    <source>
        <strain evidence="6">JCM 11563</strain>
    </source>
</reference>
<accession>A0ABQ4PN62</accession>
<evidence type="ECO:0000313" key="7">
    <source>
        <dbReference type="Proteomes" id="UP000887104"/>
    </source>
</evidence>
<organism evidence="6 7">
    <name type="scientific">Shewanella sairae</name>
    <dbReference type="NCBI Taxonomy" id="190310"/>
    <lineage>
        <taxon>Bacteria</taxon>
        <taxon>Pseudomonadati</taxon>
        <taxon>Pseudomonadota</taxon>
        <taxon>Gammaproteobacteria</taxon>
        <taxon>Alteromonadales</taxon>
        <taxon>Shewanellaceae</taxon>
        <taxon>Shewanella</taxon>
    </lineage>
</organism>
<sequence>MPQSCRVLVLISGNGSNLQAIIDGCDDNLQADVVGVISNKPDAYGLVRAHHNEIDTSCVIAHTGETRQEYDARLLSAIEKYQPDLVVLAGFMRILSDEFVQRFEGKMLNIHPSLLPKYTGLHTHQRAIDAKDTEHGASVHFVTPELDAGPVILQAKVPVYEDDTAEVLAERVHEQEHAIYPLVVKWFSQNRLTMLEGIAHLDGKILPADGYAAD</sequence>
<evidence type="ECO:0000259" key="5">
    <source>
        <dbReference type="Pfam" id="PF00551"/>
    </source>
</evidence>
<dbReference type="Gene3D" id="3.40.50.170">
    <property type="entry name" value="Formyl transferase, N-terminal domain"/>
    <property type="match status" value="1"/>
</dbReference>
<comment type="caution">
    <text evidence="6">The sequence shown here is derived from an EMBL/GenBank/DDBJ whole genome shotgun (WGS) entry which is preliminary data.</text>
</comment>
<evidence type="ECO:0000256" key="4">
    <source>
        <dbReference type="HAMAP-Rule" id="MF_01930"/>
    </source>
</evidence>
<keyword evidence="3 4" id="KW-0658">Purine biosynthesis</keyword>
<feature type="binding site" evidence="4">
    <location>
        <position position="109"/>
    </location>
    <ligand>
        <name>(6R)-10-formyltetrahydrofolate</name>
        <dbReference type="ChEBI" id="CHEBI:195366"/>
    </ligand>
</feature>
<evidence type="ECO:0000256" key="2">
    <source>
        <dbReference type="ARBA" id="ARBA00022679"/>
    </source>
</evidence>
<feature type="binding site" evidence="4">
    <location>
        <begin position="15"/>
        <end position="17"/>
    </location>
    <ligand>
        <name>N(1)-(5-phospho-beta-D-ribosyl)glycinamide</name>
        <dbReference type="ChEBI" id="CHEBI:143788"/>
    </ligand>
</feature>
<dbReference type="InterPro" id="IPR036477">
    <property type="entry name" value="Formyl_transf_N_sf"/>
</dbReference>
<feature type="active site" description="Proton donor" evidence="4">
    <location>
        <position position="111"/>
    </location>
</feature>
<comment type="catalytic activity">
    <reaction evidence="4">
        <text>N(1)-(5-phospho-beta-D-ribosyl)glycinamide + (6R)-10-formyltetrahydrofolate = N(2)-formyl-N(1)-(5-phospho-beta-D-ribosyl)glycinamide + (6S)-5,6,7,8-tetrahydrofolate + H(+)</text>
        <dbReference type="Rhea" id="RHEA:15053"/>
        <dbReference type="ChEBI" id="CHEBI:15378"/>
        <dbReference type="ChEBI" id="CHEBI:57453"/>
        <dbReference type="ChEBI" id="CHEBI:143788"/>
        <dbReference type="ChEBI" id="CHEBI:147286"/>
        <dbReference type="ChEBI" id="CHEBI:195366"/>
        <dbReference type="EC" id="2.1.2.2"/>
    </reaction>
</comment>
<dbReference type="HAMAP" id="MF_01930">
    <property type="entry name" value="PurN"/>
    <property type="match status" value="1"/>
</dbReference>
<dbReference type="Proteomes" id="UP000887104">
    <property type="component" value="Unassembled WGS sequence"/>
</dbReference>
<feature type="domain" description="Formyl transferase N-terminal" evidence="5">
    <location>
        <begin position="6"/>
        <end position="184"/>
    </location>
</feature>
<protein>
    <recommendedName>
        <fullName evidence="4">Phosphoribosylglycinamide formyltransferase</fullName>
        <ecNumber evidence="4">2.1.2.2</ecNumber>
    </recommendedName>
    <alternativeName>
        <fullName evidence="4">5'-phosphoribosylglycinamide transformylase</fullName>
    </alternativeName>
    <alternativeName>
        <fullName evidence="4">GAR transformylase</fullName>
        <shortName evidence="4">GART</shortName>
    </alternativeName>
</protein>
<keyword evidence="7" id="KW-1185">Reference proteome</keyword>
<comment type="pathway">
    <text evidence="1 4">Purine metabolism; IMP biosynthesis via de novo pathway; N(2)-formyl-N(1)-(5-phospho-D-ribosyl)glycinamide from N(1)-(5-phospho-D-ribosyl)glycinamide (10-formyl THF route): step 1/1.</text>
</comment>
<feature type="site" description="Raises pKa of active site His" evidence="4">
    <location>
        <position position="147"/>
    </location>
</feature>
<dbReference type="EMBL" id="BPEY01000074">
    <property type="protein sequence ID" value="GIU49791.1"/>
    <property type="molecule type" value="Genomic_DNA"/>
</dbReference>
<comment type="similarity">
    <text evidence="4">Belongs to the GART family.</text>
</comment>
<dbReference type="PANTHER" id="PTHR43369">
    <property type="entry name" value="PHOSPHORIBOSYLGLYCINAMIDE FORMYLTRANSFERASE"/>
    <property type="match status" value="1"/>
</dbReference>
<evidence type="ECO:0000256" key="1">
    <source>
        <dbReference type="ARBA" id="ARBA00005054"/>
    </source>
</evidence>
<feature type="binding site" evidence="4">
    <location>
        <begin position="92"/>
        <end position="95"/>
    </location>
    <ligand>
        <name>(6R)-10-formyltetrahydrofolate</name>
        <dbReference type="ChEBI" id="CHEBI:195366"/>
    </ligand>
</feature>
<dbReference type="InterPro" id="IPR002376">
    <property type="entry name" value="Formyl_transf_N"/>
</dbReference>
<gene>
    <name evidence="4 6" type="primary">purN</name>
    <name evidence="6" type="ORF">TUM4438_34190</name>
</gene>
<dbReference type="NCBIfam" id="TIGR00639">
    <property type="entry name" value="PurN"/>
    <property type="match status" value="1"/>
</dbReference>
<dbReference type="Pfam" id="PF00551">
    <property type="entry name" value="Formyl_trans_N"/>
    <property type="match status" value="1"/>
</dbReference>
<name>A0ABQ4PN62_9GAMM</name>
<dbReference type="InterPro" id="IPR004607">
    <property type="entry name" value="GART"/>
</dbReference>